<dbReference type="Gene3D" id="2.60.120.620">
    <property type="entry name" value="q2cbj1_9rhob like domain"/>
    <property type="match status" value="1"/>
</dbReference>
<keyword evidence="7" id="KW-0560">Oxidoreductase</keyword>
<evidence type="ECO:0000256" key="9">
    <source>
        <dbReference type="SAM" id="MobiDB-lite"/>
    </source>
</evidence>
<comment type="cofactor">
    <cofactor evidence="2">
        <name>Fe cation</name>
        <dbReference type="ChEBI" id="CHEBI:24875"/>
    </cofactor>
</comment>
<dbReference type="GO" id="GO:0031418">
    <property type="term" value="F:L-ascorbic acid binding"/>
    <property type="evidence" value="ECO:0007669"/>
    <property type="project" value="InterPro"/>
</dbReference>
<feature type="region of interest" description="Disordered" evidence="9">
    <location>
        <begin position="215"/>
        <end position="245"/>
    </location>
</feature>
<dbReference type="InterPro" id="IPR006620">
    <property type="entry name" value="Pro_4_hyd_alph"/>
</dbReference>
<protein>
    <recommendedName>
        <fullName evidence="3">procollagen-proline 3-dioxygenase</fullName>
        <ecNumber evidence="3">1.14.11.7</ecNumber>
    </recommendedName>
</protein>
<reference evidence="12" key="3">
    <citation type="submission" date="2020-12" db="UniProtKB">
        <authorList>
            <consortium name="EnsemblPlants"/>
        </authorList>
    </citation>
    <scope>IDENTIFICATION</scope>
</reference>
<keyword evidence="4" id="KW-0479">Metal-binding</keyword>
<dbReference type="EMBL" id="ABEU02000027">
    <property type="protein sequence ID" value="PNR26484.1"/>
    <property type="molecule type" value="Genomic_DNA"/>
</dbReference>
<dbReference type="FunCoup" id="A0A2K1IB36">
    <property type="interactions" value="1184"/>
</dbReference>
<reference evidence="11 13" key="1">
    <citation type="journal article" date="2008" name="Science">
        <title>The Physcomitrella genome reveals evolutionary insights into the conquest of land by plants.</title>
        <authorList>
            <person name="Rensing S."/>
            <person name="Lang D."/>
            <person name="Zimmer A."/>
            <person name="Terry A."/>
            <person name="Salamov A."/>
            <person name="Shapiro H."/>
            <person name="Nishiyama T."/>
            <person name="Perroud P.-F."/>
            <person name="Lindquist E."/>
            <person name="Kamisugi Y."/>
            <person name="Tanahashi T."/>
            <person name="Sakakibara K."/>
            <person name="Fujita T."/>
            <person name="Oishi K."/>
            <person name="Shin-I T."/>
            <person name="Kuroki Y."/>
            <person name="Toyoda A."/>
            <person name="Suzuki Y."/>
            <person name="Hashimoto A."/>
            <person name="Yamaguchi K."/>
            <person name="Sugano A."/>
            <person name="Kohara Y."/>
            <person name="Fujiyama A."/>
            <person name="Anterola A."/>
            <person name="Aoki S."/>
            <person name="Ashton N."/>
            <person name="Barbazuk W.B."/>
            <person name="Barker E."/>
            <person name="Bennetzen J."/>
            <person name="Bezanilla M."/>
            <person name="Blankenship R."/>
            <person name="Cho S.H."/>
            <person name="Dutcher S."/>
            <person name="Estelle M."/>
            <person name="Fawcett J.A."/>
            <person name="Gundlach H."/>
            <person name="Hanada K."/>
            <person name="Heyl A."/>
            <person name="Hicks K.A."/>
            <person name="Hugh J."/>
            <person name="Lohr M."/>
            <person name="Mayer K."/>
            <person name="Melkozernov A."/>
            <person name="Murata T."/>
            <person name="Nelson D."/>
            <person name="Pils B."/>
            <person name="Prigge M."/>
            <person name="Reiss B."/>
            <person name="Renner T."/>
            <person name="Rombauts S."/>
            <person name="Rushton P."/>
            <person name="Sanderfoot A."/>
            <person name="Schween G."/>
            <person name="Shiu S.-H."/>
            <person name="Stueber K."/>
            <person name="Theodoulou F.L."/>
            <person name="Tu H."/>
            <person name="Van de Peer Y."/>
            <person name="Verrier P.J."/>
            <person name="Waters E."/>
            <person name="Wood A."/>
            <person name="Yang L."/>
            <person name="Cove D."/>
            <person name="Cuming A."/>
            <person name="Hasebe M."/>
            <person name="Lucas S."/>
            <person name="Mishler D.B."/>
            <person name="Reski R."/>
            <person name="Grigoriev I."/>
            <person name="Quatrano R.S."/>
            <person name="Boore J.L."/>
        </authorList>
    </citation>
    <scope>NUCLEOTIDE SEQUENCE [LARGE SCALE GENOMIC DNA]</scope>
    <source>
        <strain evidence="12 13">cv. Gransden 2004</strain>
    </source>
</reference>
<dbReference type="AlphaFoldDB" id="A0A2K1IB36"/>
<dbReference type="InParanoid" id="A0A2K1IB36"/>
<accession>A0A2K1IB36</accession>
<dbReference type="EnsemblPlants" id="Pp3c27_7680V3.2">
    <property type="protein sequence ID" value="Pp3c27_7680V3.2"/>
    <property type="gene ID" value="Pp3c27_7680"/>
</dbReference>
<organism evidence="11">
    <name type="scientific">Physcomitrium patens</name>
    <name type="common">Spreading-leaved earth moss</name>
    <name type="synonym">Physcomitrella patens</name>
    <dbReference type="NCBI Taxonomy" id="3218"/>
    <lineage>
        <taxon>Eukaryota</taxon>
        <taxon>Viridiplantae</taxon>
        <taxon>Streptophyta</taxon>
        <taxon>Embryophyta</taxon>
        <taxon>Bryophyta</taxon>
        <taxon>Bryophytina</taxon>
        <taxon>Bryopsida</taxon>
        <taxon>Funariidae</taxon>
        <taxon>Funariales</taxon>
        <taxon>Funariaceae</taxon>
        <taxon>Physcomitrium</taxon>
    </lineage>
</organism>
<dbReference type="Gramene" id="Pp3c27_7680V3.2">
    <property type="protein sequence ID" value="Pp3c27_7680V3.2"/>
    <property type="gene ID" value="Pp3c27_7680"/>
</dbReference>
<dbReference type="GO" id="GO:0019797">
    <property type="term" value="F:procollagen-proline 3-dioxygenase activity"/>
    <property type="evidence" value="ECO:0007669"/>
    <property type="project" value="UniProtKB-EC"/>
</dbReference>
<evidence type="ECO:0000256" key="2">
    <source>
        <dbReference type="ARBA" id="ARBA00001962"/>
    </source>
</evidence>
<evidence type="ECO:0000313" key="11">
    <source>
        <dbReference type="EMBL" id="PNR26484.1"/>
    </source>
</evidence>
<dbReference type="PaxDb" id="3218-PP1S164_52V6.1"/>
<keyword evidence="5" id="KW-0677">Repeat</keyword>
<keyword evidence="13" id="KW-1185">Reference proteome</keyword>
<dbReference type="Pfam" id="PF13640">
    <property type="entry name" value="2OG-FeII_Oxy_3"/>
    <property type="match status" value="1"/>
</dbReference>
<dbReference type="InterPro" id="IPR039575">
    <property type="entry name" value="P3H"/>
</dbReference>
<dbReference type="InterPro" id="IPR044862">
    <property type="entry name" value="Pro_4_hyd_alph_FE2OG_OXY"/>
</dbReference>
<proteinExistence type="predicted"/>
<evidence type="ECO:0000256" key="4">
    <source>
        <dbReference type="ARBA" id="ARBA00022723"/>
    </source>
</evidence>
<dbReference type="InterPro" id="IPR005123">
    <property type="entry name" value="Oxoglu/Fe-dep_dioxygenase_dom"/>
</dbReference>
<comment type="cofactor">
    <cofactor evidence="1">
        <name>L-ascorbate</name>
        <dbReference type="ChEBI" id="CHEBI:38290"/>
    </cofactor>
</comment>
<dbReference type="STRING" id="3218.A0A2K1IB36"/>
<dbReference type="Proteomes" id="UP000006727">
    <property type="component" value="Chromosome 27"/>
</dbReference>
<evidence type="ECO:0000256" key="6">
    <source>
        <dbReference type="ARBA" id="ARBA00022964"/>
    </source>
</evidence>
<evidence type="ECO:0000313" key="12">
    <source>
        <dbReference type="EnsemblPlants" id="Pp3c27_7680V3.1"/>
    </source>
</evidence>
<dbReference type="GO" id="GO:0005506">
    <property type="term" value="F:iron ion binding"/>
    <property type="evidence" value="ECO:0007669"/>
    <property type="project" value="InterPro"/>
</dbReference>
<feature type="compositionally biased region" description="Low complexity" evidence="9">
    <location>
        <begin position="218"/>
        <end position="229"/>
    </location>
</feature>
<dbReference type="EnsemblPlants" id="Pp3c27_7680V3.1">
    <property type="protein sequence ID" value="Pp3c27_7680V3.1"/>
    <property type="gene ID" value="Pp3c27_7680"/>
</dbReference>
<feature type="domain" description="Fe2OG dioxygenase" evidence="10">
    <location>
        <begin position="69"/>
        <end position="174"/>
    </location>
</feature>
<dbReference type="OMA" id="CNWKASE"/>
<dbReference type="GO" id="GO:0032963">
    <property type="term" value="P:collagen metabolic process"/>
    <property type="evidence" value="ECO:0007669"/>
    <property type="project" value="InterPro"/>
</dbReference>
<evidence type="ECO:0000256" key="8">
    <source>
        <dbReference type="ARBA" id="ARBA00023004"/>
    </source>
</evidence>
<name>A0A2K1IB36_PHYPA</name>
<dbReference type="PANTHER" id="PTHR14049:SF9">
    <property type="entry name" value="PROCOLLAGEN-PROLINE 3-DIOXYGENASE"/>
    <property type="match status" value="1"/>
</dbReference>
<dbReference type="PANTHER" id="PTHR14049">
    <property type="entry name" value="LEPRECAN 1"/>
    <property type="match status" value="1"/>
</dbReference>
<dbReference type="SMART" id="SM00702">
    <property type="entry name" value="P4Hc"/>
    <property type="match status" value="1"/>
</dbReference>
<evidence type="ECO:0000256" key="7">
    <source>
        <dbReference type="ARBA" id="ARBA00023002"/>
    </source>
</evidence>
<gene>
    <name evidence="11" type="ORF">PHYPA_031059</name>
</gene>
<evidence type="ECO:0000256" key="5">
    <source>
        <dbReference type="ARBA" id="ARBA00022737"/>
    </source>
</evidence>
<evidence type="ECO:0000313" key="13">
    <source>
        <dbReference type="Proteomes" id="UP000006727"/>
    </source>
</evidence>
<keyword evidence="6" id="KW-0223">Dioxygenase</keyword>
<dbReference type="PROSITE" id="PS51471">
    <property type="entry name" value="FE2OG_OXY"/>
    <property type="match status" value="1"/>
</dbReference>
<dbReference type="Gramene" id="Pp3c27_7680V3.1">
    <property type="protein sequence ID" value="Pp3c27_7680V3.1"/>
    <property type="gene ID" value="Pp3c27_7680"/>
</dbReference>
<keyword evidence="8" id="KW-0408">Iron</keyword>
<evidence type="ECO:0000256" key="1">
    <source>
        <dbReference type="ARBA" id="ARBA00001961"/>
    </source>
</evidence>
<dbReference type="EC" id="1.14.11.7" evidence="3"/>
<reference evidence="11 13" key="2">
    <citation type="journal article" date="2018" name="Plant J.">
        <title>The Physcomitrella patens chromosome-scale assembly reveals moss genome structure and evolution.</title>
        <authorList>
            <person name="Lang D."/>
            <person name="Ullrich K.K."/>
            <person name="Murat F."/>
            <person name="Fuchs J."/>
            <person name="Jenkins J."/>
            <person name="Haas F.B."/>
            <person name="Piednoel M."/>
            <person name="Gundlach H."/>
            <person name="Van Bel M."/>
            <person name="Meyberg R."/>
            <person name="Vives C."/>
            <person name="Morata J."/>
            <person name="Symeonidi A."/>
            <person name="Hiss M."/>
            <person name="Muchero W."/>
            <person name="Kamisugi Y."/>
            <person name="Saleh O."/>
            <person name="Blanc G."/>
            <person name="Decker E.L."/>
            <person name="van Gessel N."/>
            <person name="Grimwood J."/>
            <person name="Hayes R.D."/>
            <person name="Graham S.W."/>
            <person name="Gunter L.E."/>
            <person name="McDaniel S.F."/>
            <person name="Hoernstein S.N.W."/>
            <person name="Larsson A."/>
            <person name="Li F.W."/>
            <person name="Perroud P.F."/>
            <person name="Phillips J."/>
            <person name="Ranjan P."/>
            <person name="Rokshar D.S."/>
            <person name="Rothfels C.J."/>
            <person name="Schneider L."/>
            <person name="Shu S."/>
            <person name="Stevenson D.W."/>
            <person name="Thummler F."/>
            <person name="Tillich M."/>
            <person name="Villarreal Aguilar J.C."/>
            <person name="Widiez T."/>
            <person name="Wong G.K."/>
            <person name="Wymore A."/>
            <person name="Zhang Y."/>
            <person name="Zimmer A.D."/>
            <person name="Quatrano R.S."/>
            <person name="Mayer K.F.X."/>
            <person name="Goodstein D."/>
            <person name="Casacuberta J.M."/>
            <person name="Vandepoele K."/>
            <person name="Reski R."/>
            <person name="Cuming A.C."/>
            <person name="Tuskan G.A."/>
            <person name="Maumus F."/>
            <person name="Salse J."/>
            <person name="Schmutz J."/>
            <person name="Rensing S.A."/>
        </authorList>
    </citation>
    <scope>NUCLEOTIDE SEQUENCE [LARGE SCALE GENOMIC DNA]</scope>
    <source>
        <strain evidence="12 13">cv. Gransden 2004</strain>
    </source>
</reference>
<sequence>MDHKRLLLPGFLSPELCKELIFIHKSCGVVGYRPHVLSTTLSHLVATNSAALIMPFIALRERVKEAVEEFFGCEFELFVEFTGLISWRRGANIGWHSDDNRDYLRQRHFSAVCYLNTYEQDFHGGLFHFQDGEPATVVPTMGTVLIYSANKENVHCVNEVTDGERITLALWFTRNSTHDEDKKLLDQLVNVMARIPVERGKLSVSLQEELRVQNAGISSQPSQGQEGSEVNLEDQPSPGNQNENLVTTNTVTKTPLHSCFVPLPASTNMYWVSESKVELKLGQDVGDGGASGNTSLEDDQGYYICVERLASLGFQCIEQLDVSDSTPDKPVKLRYQQQDIAYEFSNILHALQVVQFHEWRGSFPAYLQNMQDIKCDELNIVKRQRTSEYTNTCAPHHGRSPNLSSHKGTLETMITSWENHMSILWLELSQMLPAWRSIGALFSR</sequence>
<evidence type="ECO:0000256" key="3">
    <source>
        <dbReference type="ARBA" id="ARBA00012262"/>
    </source>
</evidence>
<evidence type="ECO:0000259" key="10">
    <source>
        <dbReference type="PROSITE" id="PS51471"/>
    </source>
</evidence>